<evidence type="ECO:0000259" key="9">
    <source>
        <dbReference type="PROSITE" id="PS50850"/>
    </source>
</evidence>
<reference evidence="10" key="1">
    <citation type="submission" date="2022-08" db="EMBL/GenBank/DDBJ databases">
        <title>A Global Phylogenomic Analysis of the Shiitake Genus Lentinula.</title>
        <authorList>
            <consortium name="DOE Joint Genome Institute"/>
            <person name="Sierra-Patev S."/>
            <person name="Min B."/>
            <person name="Naranjo-Ortiz M."/>
            <person name="Looney B."/>
            <person name="Konkel Z."/>
            <person name="Slot J.C."/>
            <person name="Sakamoto Y."/>
            <person name="Steenwyk J.L."/>
            <person name="Rokas A."/>
            <person name="Carro J."/>
            <person name="Camarero S."/>
            <person name="Ferreira P."/>
            <person name="Molpeceres G."/>
            <person name="Ruiz-Duenas F.J."/>
            <person name="Serrano A."/>
            <person name="Henrissat B."/>
            <person name="Drula E."/>
            <person name="Hughes K.W."/>
            <person name="Mata J.L."/>
            <person name="Ishikawa N.K."/>
            <person name="Vargas-Isla R."/>
            <person name="Ushijima S."/>
            <person name="Smith C.A."/>
            <person name="Ahrendt S."/>
            <person name="Andreopoulos W."/>
            <person name="He G."/>
            <person name="Labutti K."/>
            <person name="Lipzen A."/>
            <person name="Ng V."/>
            <person name="Riley R."/>
            <person name="Sandor L."/>
            <person name="Barry K."/>
            <person name="Martinez A.T."/>
            <person name="Xiao Y."/>
            <person name="Gibbons J.G."/>
            <person name="Terashima K."/>
            <person name="Grigoriev I.V."/>
            <person name="Hibbett D.S."/>
        </authorList>
    </citation>
    <scope>NUCLEOTIDE SEQUENCE</scope>
    <source>
        <strain evidence="10">JLM2183</strain>
    </source>
</reference>
<feature type="transmembrane region" description="Helical" evidence="8">
    <location>
        <begin position="392"/>
        <end position="410"/>
    </location>
</feature>
<accession>A0A9W8ZWJ0</accession>
<feature type="transmembrane region" description="Helical" evidence="8">
    <location>
        <begin position="111"/>
        <end position="128"/>
    </location>
</feature>
<feature type="transmembrane region" description="Helical" evidence="8">
    <location>
        <begin position="335"/>
        <end position="355"/>
    </location>
</feature>
<dbReference type="Pfam" id="PF00083">
    <property type="entry name" value="Sugar_tr"/>
    <property type="match status" value="1"/>
</dbReference>
<dbReference type="PANTHER" id="PTHR48022:SF64">
    <property type="entry name" value="MAJOR FACILITATOR SUPERFAMILY (MFS) PROFILE DOMAIN-CONTAINING PROTEIN"/>
    <property type="match status" value="1"/>
</dbReference>
<feature type="transmembrane region" description="Helical" evidence="8">
    <location>
        <begin position="293"/>
        <end position="315"/>
    </location>
</feature>
<feature type="transmembrane region" description="Helical" evidence="8">
    <location>
        <begin position="178"/>
        <end position="199"/>
    </location>
</feature>
<dbReference type="InterPro" id="IPR020846">
    <property type="entry name" value="MFS_dom"/>
</dbReference>
<feature type="transmembrane region" description="Helical" evidence="8">
    <location>
        <begin position="460"/>
        <end position="479"/>
    </location>
</feature>
<feature type="transmembrane region" description="Helical" evidence="8">
    <location>
        <begin position="205"/>
        <end position="224"/>
    </location>
</feature>
<proteinExistence type="inferred from homology"/>
<dbReference type="Gene3D" id="1.20.1250.20">
    <property type="entry name" value="MFS general substrate transporter like domains"/>
    <property type="match status" value="1"/>
</dbReference>
<feature type="transmembrane region" description="Helical" evidence="8">
    <location>
        <begin position="134"/>
        <end position="158"/>
    </location>
</feature>
<evidence type="ECO:0000313" key="11">
    <source>
        <dbReference type="Proteomes" id="UP001150266"/>
    </source>
</evidence>
<keyword evidence="5 8" id="KW-1133">Transmembrane helix</keyword>
<dbReference type="Proteomes" id="UP001150266">
    <property type="component" value="Unassembled WGS sequence"/>
</dbReference>
<gene>
    <name evidence="10" type="ORF">J3R30DRAFT_3827179</name>
</gene>
<feature type="transmembrane region" description="Helical" evidence="8">
    <location>
        <begin position="362"/>
        <end position="386"/>
    </location>
</feature>
<dbReference type="GO" id="GO:0005351">
    <property type="term" value="F:carbohydrate:proton symporter activity"/>
    <property type="evidence" value="ECO:0007669"/>
    <property type="project" value="TreeGrafter"/>
</dbReference>
<dbReference type="AlphaFoldDB" id="A0A9W8ZWJ0"/>
<feature type="domain" description="Major facilitator superfamily (MFS) profile" evidence="9">
    <location>
        <begin position="39"/>
        <end position="483"/>
    </location>
</feature>
<evidence type="ECO:0000256" key="3">
    <source>
        <dbReference type="ARBA" id="ARBA00022448"/>
    </source>
</evidence>
<dbReference type="EMBL" id="JAOTPV010000034">
    <property type="protein sequence ID" value="KAJ4468839.1"/>
    <property type="molecule type" value="Genomic_DNA"/>
</dbReference>
<evidence type="ECO:0000256" key="6">
    <source>
        <dbReference type="ARBA" id="ARBA00023136"/>
    </source>
</evidence>
<dbReference type="GO" id="GO:0016020">
    <property type="term" value="C:membrane"/>
    <property type="evidence" value="ECO:0007669"/>
    <property type="project" value="UniProtKB-SubCell"/>
</dbReference>
<keyword evidence="4 8" id="KW-0812">Transmembrane</keyword>
<evidence type="ECO:0000256" key="4">
    <source>
        <dbReference type="ARBA" id="ARBA00022692"/>
    </source>
</evidence>
<organism evidence="10 11">
    <name type="scientific">Lentinula aciculospora</name>
    <dbReference type="NCBI Taxonomy" id="153920"/>
    <lineage>
        <taxon>Eukaryota</taxon>
        <taxon>Fungi</taxon>
        <taxon>Dikarya</taxon>
        <taxon>Basidiomycota</taxon>
        <taxon>Agaricomycotina</taxon>
        <taxon>Agaricomycetes</taxon>
        <taxon>Agaricomycetidae</taxon>
        <taxon>Agaricales</taxon>
        <taxon>Marasmiineae</taxon>
        <taxon>Omphalotaceae</taxon>
        <taxon>Lentinula</taxon>
    </lineage>
</organism>
<evidence type="ECO:0000256" key="8">
    <source>
        <dbReference type="SAM" id="Phobius"/>
    </source>
</evidence>
<dbReference type="PROSITE" id="PS50850">
    <property type="entry name" value="MFS"/>
    <property type="match status" value="1"/>
</dbReference>
<sequence length="528" mass="58494">MVSCAHKVTASMLDWHTIPNANDRLKWYQNKGQMKLNLFLSIIFVGMVLNGYDGSLVSGLQASDAWQADLGYPDGVRLGLLNAIGSISGLVVGPIITYIDENWGRRWGIRFYGYTMLIGSVIGCVAGVSGANGYGIFVAGRAIIGLGLASFLMTSLIVVQEITHPRSREIVAASWDSYWILGSVIAAWVNFGCVGYITSSWSWRIPYIIQVPFALYILIVVQFVPETPRFLLAKGREAEAYAFLVEYHGNGDADDALVRFEFDEMKEAIRIEQAARAEKWSTILKSRSNVRRLGLASLMVFLTNMSGSSIIYYYYTTVFDLVGITDATTQTGIQAGLSVFTWFCQIVAVYIGKFVGRRKILLYIWPTLLLSLVGLCVSSGVFANASEGDTKAGIATVALVWIYLGFFNGSNPVLYSYPAEVQTFSMRSKGLLVWNTVSQLMSAYTTWVDAIALDAIGYKYYIVYMPLVVIQWVLVYFYMVETKGYTLEEIAIVFDGKNLSLPSVDILPAGEHQSGEADDTKSREDENN</sequence>
<protein>
    <submittedName>
        <fullName evidence="10">General substrate transporter</fullName>
    </submittedName>
</protein>
<name>A0A9W8ZWJ0_9AGAR</name>
<dbReference type="OrthoDB" id="6133115at2759"/>
<comment type="subcellular location">
    <subcellularLocation>
        <location evidence="1">Membrane</location>
        <topology evidence="1">Multi-pass membrane protein</topology>
    </subcellularLocation>
</comment>
<feature type="transmembrane region" description="Helical" evidence="8">
    <location>
        <begin position="80"/>
        <end position="99"/>
    </location>
</feature>
<comment type="similarity">
    <text evidence="2">Belongs to the major facilitator superfamily. Sugar transporter (TC 2.A.1.1) family.</text>
</comment>
<feature type="region of interest" description="Disordered" evidence="7">
    <location>
        <begin position="508"/>
        <end position="528"/>
    </location>
</feature>
<dbReference type="PANTHER" id="PTHR48022">
    <property type="entry name" value="PLASTIDIC GLUCOSE TRANSPORTER 4"/>
    <property type="match status" value="1"/>
</dbReference>
<feature type="transmembrane region" description="Helical" evidence="8">
    <location>
        <begin position="431"/>
        <end position="448"/>
    </location>
</feature>
<evidence type="ECO:0000313" key="10">
    <source>
        <dbReference type="EMBL" id="KAJ4468839.1"/>
    </source>
</evidence>
<evidence type="ECO:0000256" key="1">
    <source>
        <dbReference type="ARBA" id="ARBA00004141"/>
    </source>
</evidence>
<feature type="compositionally biased region" description="Basic and acidic residues" evidence="7">
    <location>
        <begin position="513"/>
        <end position="528"/>
    </location>
</feature>
<keyword evidence="6 8" id="KW-0472">Membrane</keyword>
<feature type="transmembrane region" description="Helical" evidence="8">
    <location>
        <begin position="34"/>
        <end position="52"/>
    </location>
</feature>
<comment type="caution">
    <text evidence="10">The sequence shown here is derived from an EMBL/GenBank/DDBJ whole genome shotgun (WGS) entry which is preliminary data.</text>
</comment>
<dbReference type="InterPro" id="IPR036259">
    <property type="entry name" value="MFS_trans_sf"/>
</dbReference>
<evidence type="ECO:0000256" key="7">
    <source>
        <dbReference type="SAM" id="MobiDB-lite"/>
    </source>
</evidence>
<keyword evidence="3" id="KW-0813">Transport</keyword>
<dbReference type="InterPro" id="IPR005828">
    <property type="entry name" value="MFS_sugar_transport-like"/>
</dbReference>
<dbReference type="InterPro" id="IPR050360">
    <property type="entry name" value="MFS_Sugar_Transporters"/>
</dbReference>
<evidence type="ECO:0000256" key="5">
    <source>
        <dbReference type="ARBA" id="ARBA00022989"/>
    </source>
</evidence>
<evidence type="ECO:0000256" key="2">
    <source>
        <dbReference type="ARBA" id="ARBA00010992"/>
    </source>
</evidence>
<dbReference type="FunFam" id="1.20.1250.20:FF:000134">
    <property type="entry name" value="MFS sugar transporter protein"/>
    <property type="match status" value="1"/>
</dbReference>
<keyword evidence="11" id="KW-1185">Reference proteome</keyword>
<dbReference type="SUPFAM" id="SSF103473">
    <property type="entry name" value="MFS general substrate transporter"/>
    <property type="match status" value="1"/>
</dbReference>